<protein>
    <submittedName>
        <fullName evidence="1">Uncharacterized protein</fullName>
    </submittedName>
</protein>
<dbReference type="EMBL" id="BARS01017942">
    <property type="protein sequence ID" value="GAF88953.1"/>
    <property type="molecule type" value="Genomic_DNA"/>
</dbReference>
<feature type="non-terminal residue" evidence="1">
    <location>
        <position position="1"/>
    </location>
</feature>
<comment type="caution">
    <text evidence="1">The sequence shown here is derived from an EMBL/GenBank/DDBJ whole genome shotgun (WGS) entry which is preliminary data.</text>
</comment>
<gene>
    <name evidence="1" type="ORF">S01H1_29277</name>
</gene>
<sequence>TTRAVFRLTQLRAEKLALRQRKSVMRTDHWLEEQLSFTGKE</sequence>
<reference evidence="1" key="1">
    <citation type="journal article" date="2014" name="Front. Microbiol.">
        <title>High frequency of phylogenetically diverse reductive dehalogenase-homologous genes in deep subseafloor sedimentary metagenomes.</title>
        <authorList>
            <person name="Kawai M."/>
            <person name="Futagami T."/>
            <person name="Toyoda A."/>
            <person name="Takaki Y."/>
            <person name="Nishi S."/>
            <person name="Hori S."/>
            <person name="Arai W."/>
            <person name="Tsubouchi T."/>
            <person name="Morono Y."/>
            <person name="Uchiyama I."/>
            <person name="Ito T."/>
            <person name="Fujiyama A."/>
            <person name="Inagaki F."/>
            <person name="Takami H."/>
        </authorList>
    </citation>
    <scope>NUCLEOTIDE SEQUENCE</scope>
    <source>
        <strain evidence="1">Expedition CK06-06</strain>
    </source>
</reference>
<dbReference type="AlphaFoldDB" id="X0T662"/>
<organism evidence="1">
    <name type="scientific">marine sediment metagenome</name>
    <dbReference type="NCBI Taxonomy" id="412755"/>
    <lineage>
        <taxon>unclassified sequences</taxon>
        <taxon>metagenomes</taxon>
        <taxon>ecological metagenomes</taxon>
    </lineage>
</organism>
<name>X0T662_9ZZZZ</name>
<proteinExistence type="predicted"/>
<accession>X0T662</accession>
<evidence type="ECO:0000313" key="1">
    <source>
        <dbReference type="EMBL" id="GAF88953.1"/>
    </source>
</evidence>